<comment type="caution">
    <text evidence="2">The sequence shown here is derived from an EMBL/GenBank/DDBJ whole genome shotgun (WGS) entry which is preliminary data.</text>
</comment>
<organism evidence="2 3">
    <name type="scientific">Thalassotalea loyana</name>
    <dbReference type="NCBI Taxonomy" id="280483"/>
    <lineage>
        <taxon>Bacteria</taxon>
        <taxon>Pseudomonadati</taxon>
        <taxon>Pseudomonadota</taxon>
        <taxon>Gammaproteobacteria</taxon>
        <taxon>Alteromonadales</taxon>
        <taxon>Colwelliaceae</taxon>
        <taxon>Thalassotalea</taxon>
    </lineage>
</organism>
<proteinExistence type="predicted"/>
<name>A0ABQ6HBZ6_9GAMM</name>
<evidence type="ECO:0008006" key="4">
    <source>
        <dbReference type="Google" id="ProtNLM"/>
    </source>
</evidence>
<protein>
    <recommendedName>
        <fullName evidence="4">HeH/LEM domain-containing protein</fullName>
    </recommendedName>
</protein>
<dbReference type="Gene3D" id="1.10.720.30">
    <property type="entry name" value="SAP domain"/>
    <property type="match status" value="1"/>
</dbReference>
<evidence type="ECO:0000313" key="2">
    <source>
        <dbReference type="EMBL" id="GLX85059.1"/>
    </source>
</evidence>
<dbReference type="EMBL" id="BSSV01000002">
    <property type="protein sequence ID" value="GLX85059.1"/>
    <property type="molecule type" value="Genomic_DNA"/>
</dbReference>
<feature type="region of interest" description="Disordered" evidence="1">
    <location>
        <begin position="43"/>
        <end position="65"/>
    </location>
</feature>
<sequence length="98" mass="10839">MKNLVLLMCNWPIRVNGELHHHSVNVDESEVEALINSGAARLPTEEEADEMPAQPTVDSGDDTLESKTNDELKALLDAQQIEYDKKANKSQLIALLKG</sequence>
<evidence type="ECO:0000256" key="1">
    <source>
        <dbReference type="SAM" id="MobiDB-lite"/>
    </source>
</evidence>
<gene>
    <name evidence="2" type="ORF">tloyanaT_13110</name>
</gene>
<evidence type="ECO:0000313" key="3">
    <source>
        <dbReference type="Proteomes" id="UP001157134"/>
    </source>
</evidence>
<keyword evidence="3" id="KW-1185">Reference proteome</keyword>
<accession>A0ABQ6HBZ6</accession>
<dbReference type="InterPro" id="IPR036361">
    <property type="entry name" value="SAP_dom_sf"/>
</dbReference>
<dbReference type="Proteomes" id="UP001157134">
    <property type="component" value="Unassembled WGS sequence"/>
</dbReference>
<reference evidence="2 3" key="1">
    <citation type="submission" date="2023-03" db="EMBL/GenBank/DDBJ databases">
        <title>Thalassotalea loyana LMG 22536T draft genome sequence.</title>
        <authorList>
            <person name="Sawabe T."/>
        </authorList>
    </citation>
    <scope>NUCLEOTIDE SEQUENCE [LARGE SCALE GENOMIC DNA]</scope>
    <source>
        <strain evidence="2 3">LMG 22536</strain>
    </source>
</reference>
<dbReference type="RefSeq" id="WP_284296804.1">
    <property type="nucleotide sequence ID" value="NZ_BSSV01000002.1"/>
</dbReference>